<reference evidence="4" key="1">
    <citation type="journal article" date="2019" name="Int. J. Syst. Evol. Microbiol.">
        <title>The Global Catalogue of Microorganisms (GCM) 10K type strain sequencing project: providing services to taxonomists for standard genome sequencing and annotation.</title>
        <authorList>
            <consortium name="The Broad Institute Genomics Platform"/>
            <consortium name="The Broad Institute Genome Sequencing Center for Infectious Disease"/>
            <person name="Wu L."/>
            <person name="Ma J."/>
        </authorList>
    </citation>
    <scope>NUCLEOTIDE SEQUENCE [LARGE SCALE GENOMIC DNA]</scope>
    <source>
        <strain evidence="4">CCUG 62982</strain>
    </source>
</reference>
<evidence type="ECO:0000256" key="2">
    <source>
        <dbReference type="SAM" id="Phobius"/>
    </source>
</evidence>
<dbReference type="InterPro" id="IPR007060">
    <property type="entry name" value="FtsL/DivIC"/>
</dbReference>
<keyword evidence="2" id="KW-0812">Transmembrane</keyword>
<name>A0ABW3H776_9SPHN</name>
<dbReference type="Proteomes" id="UP001596977">
    <property type="component" value="Unassembled WGS sequence"/>
</dbReference>
<organism evidence="3 4">
    <name type="scientific">Sphingomonas canadensis</name>
    <dbReference type="NCBI Taxonomy" id="1219257"/>
    <lineage>
        <taxon>Bacteria</taxon>
        <taxon>Pseudomonadati</taxon>
        <taxon>Pseudomonadota</taxon>
        <taxon>Alphaproteobacteria</taxon>
        <taxon>Sphingomonadales</taxon>
        <taxon>Sphingomonadaceae</taxon>
        <taxon>Sphingomonas</taxon>
    </lineage>
</organism>
<dbReference type="EMBL" id="JBHTJG010000005">
    <property type="protein sequence ID" value="MFD0947007.1"/>
    <property type="molecule type" value="Genomic_DNA"/>
</dbReference>
<protein>
    <submittedName>
        <fullName evidence="3">Septum formation initiator family protein</fullName>
    </submittedName>
</protein>
<dbReference type="Pfam" id="PF04977">
    <property type="entry name" value="DivIC"/>
    <property type="match status" value="1"/>
</dbReference>
<accession>A0ABW3H776</accession>
<dbReference type="RefSeq" id="WP_264944673.1">
    <property type="nucleotide sequence ID" value="NZ_JAPDRA010000005.1"/>
</dbReference>
<sequence>MARSSTVRTIFSSAGIPALAVTVIGFFGYIAVLGPNGVLAYQDVRQQVAEKSARFNDLDKRRAEIRNRVDLLDQKRGADPDLVEELARKRLNVAHPEDLIVLDEAK</sequence>
<keyword evidence="2" id="KW-1133">Transmembrane helix</keyword>
<evidence type="ECO:0000256" key="1">
    <source>
        <dbReference type="SAM" id="Coils"/>
    </source>
</evidence>
<evidence type="ECO:0000313" key="3">
    <source>
        <dbReference type="EMBL" id="MFD0947007.1"/>
    </source>
</evidence>
<proteinExistence type="predicted"/>
<keyword evidence="4" id="KW-1185">Reference proteome</keyword>
<comment type="caution">
    <text evidence="3">The sequence shown here is derived from an EMBL/GenBank/DDBJ whole genome shotgun (WGS) entry which is preliminary data.</text>
</comment>
<keyword evidence="1" id="KW-0175">Coiled coil</keyword>
<keyword evidence="2" id="KW-0472">Membrane</keyword>
<evidence type="ECO:0000313" key="4">
    <source>
        <dbReference type="Proteomes" id="UP001596977"/>
    </source>
</evidence>
<feature type="transmembrane region" description="Helical" evidence="2">
    <location>
        <begin position="12"/>
        <end position="32"/>
    </location>
</feature>
<feature type="coiled-coil region" evidence="1">
    <location>
        <begin position="41"/>
        <end position="75"/>
    </location>
</feature>
<gene>
    <name evidence="3" type="ORF">ACFQ1E_11720</name>
</gene>